<comment type="caution">
    <text evidence="1">The sequence shown here is derived from an EMBL/GenBank/DDBJ whole genome shotgun (WGS) entry which is preliminary data.</text>
</comment>
<name>A0A3A6VP59_LEGPN</name>
<organism evidence="1 2">
    <name type="scientific">Legionella pneumophila subsp. pneumophila</name>
    <dbReference type="NCBI Taxonomy" id="91891"/>
    <lineage>
        <taxon>Bacteria</taxon>
        <taxon>Pseudomonadati</taxon>
        <taxon>Pseudomonadota</taxon>
        <taxon>Gammaproteobacteria</taxon>
        <taxon>Legionellales</taxon>
        <taxon>Legionellaceae</taxon>
        <taxon>Legionella</taxon>
    </lineage>
</organism>
<dbReference type="AlphaFoldDB" id="A0A3A6VP59"/>
<dbReference type="Proteomes" id="UP000277145">
    <property type="component" value="Unassembled WGS sequence"/>
</dbReference>
<dbReference type="EMBL" id="QWDR01000001">
    <property type="protein sequence ID" value="RJY34014.1"/>
    <property type="molecule type" value="Genomic_DNA"/>
</dbReference>
<reference evidence="1 2" key="1">
    <citation type="submission" date="2018-08" db="EMBL/GenBank/DDBJ databases">
        <title>Genome Sequences of Legionella pneumophila subsp. pneumophila Isolates, Recovered from a Drinking Water System in a Large Builging.</title>
        <authorList>
            <person name="Gomez-Alvarez V."/>
            <person name="Boczek L."/>
            <person name="King D."/>
            <person name="Pemberton A."/>
            <person name="Pfaller S."/>
            <person name="Rodgers M."/>
            <person name="Santodomingo J."/>
            <person name="Revetta R."/>
        </authorList>
    </citation>
    <scope>NUCLEOTIDE SEQUENCE [LARGE SCALE GENOMIC DNA]</scope>
    <source>
        <strain evidence="1 2">L01C.1</strain>
    </source>
</reference>
<evidence type="ECO:0000313" key="1">
    <source>
        <dbReference type="EMBL" id="RJY34014.1"/>
    </source>
</evidence>
<gene>
    <name evidence="1" type="ORF">D1H98_04260</name>
</gene>
<proteinExistence type="predicted"/>
<protein>
    <submittedName>
        <fullName evidence="1">Uncharacterized protein</fullName>
    </submittedName>
</protein>
<sequence length="82" mass="8935">MARLKTCVTPLIQNMQRQVKNGHLNHKHKGGVMFNLKRNLIKLGTLSISIALLAACHTVKGTVTGAKQDIKATGKAISRTMQ</sequence>
<evidence type="ECO:0000313" key="2">
    <source>
        <dbReference type="Proteomes" id="UP000277145"/>
    </source>
</evidence>
<accession>A0A3A6VP59</accession>